<name>A0A1B6HFX5_9HEMI</name>
<feature type="chain" id="PRO_5011955440" description="Secreted protein" evidence="1">
    <location>
        <begin position="16"/>
        <end position="194"/>
    </location>
</feature>
<evidence type="ECO:0000313" key="2">
    <source>
        <dbReference type="EMBL" id="JAS73644.1"/>
    </source>
</evidence>
<evidence type="ECO:0008006" key="3">
    <source>
        <dbReference type="Google" id="ProtNLM"/>
    </source>
</evidence>
<sequence length="194" mass="22107">LRLSLLLVCFALVFAKPTSKFRGGQKLMKDTSALEFYKENGLLNAIKDLKSVPQEYVKEVIDSLAAKFLEAKNMLPTLPKERLEKLNDVVASWKNQDEHILADCSEKEIAKYMLDITVDTILFLVEEMSPNSTNIISDFKLCANQPKPINCFLKTIFSFPQGIGDLFQLIQPGYDFVYLLPRLLHDIDSCIFHD</sequence>
<protein>
    <recommendedName>
        <fullName evidence="3">Secreted protein</fullName>
    </recommendedName>
</protein>
<keyword evidence="1" id="KW-0732">Signal</keyword>
<dbReference type="EMBL" id="GECU01034062">
    <property type="protein sequence ID" value="JAS73644.1"/>
    <property type="molecule type" value="Transcribed_RNA"/>
</dbReference>
<dbReference type="AlphaFoldDB" id="A0A1B6HFX5"/>
<accession>A0A1B6HFX5</accession>
<reference evidence="2" key="1">
    <citation type="submission" date="2015-11" db="EMBL/GenBank/DDBJ databases">
        <title>De novo transcriptome assembly of four potential Pierce s Disease insect vectors from Arizona vineyards.</title>
        <authorList>
            <person name="Tassone E.E."/>
        </authorList>
    </citation>
    <scope>NUCLEOTIDE SEQUENCE</scope>
</reference>
<organism evidence="2">
    <name type="scientific">Homalodisca liturata</name>
    <dbReference type="NCBI Taxonomy" id="320908"/>
    <lineage>
        <taxon>Eukaryota</taxon>
        <taxon>Metazoa</taxon>
        <taxon>Ecdysozoa</taxon>
        <taxon>Arthropoda</taxon>
        <taxon>Hexapoda</taxon>
        <taxon>Insecta</taxon>
        <taxon>Pterygota</taxon>
        <taxon>Neoptera</taxon>
        <taxon>Paraneoptera</taxon>
        <taxon>Hemiptera</taxon>
        <taxon>Auchenorrhyncha</taxon>
        <taxon>Membracoidea</taxon>
        <taxon>Cicadellidae</taxon>
        <taxon>Cicadellinae</taxon>
        <taxon>Proconiini</taxon>
        <taxon>Homalodisca</taxon>
    </lineage>
</organism>
<feature type="signal peptide" evidence="1">
    <location>
        <begin position="1"/>
        <end position="15"/>
    </location>
</feature>
<feature type="non-terminal residue" evidence="2">
    <location>
        <position position="1"/>
    </location>
</feature>
<gene>
    <name evidence="2" type="ORF">g.6439</name>
</gene>
<proteinExistence type="predicted"/>
<evidence type="ECO:0000256" key="1">
    <source>
        <dbReference type="SAM" id="SignalP"/>
    </source>
</evidence>